<feature type="domain" description="Retrotransposon Copia-like N-terminal" evidence="2">
    <location>
        <begin position="71"/>
        <end position="106"/>
    </location>
</feature>
<protein>
    <recommendedName>
        <fullName evidence="2">Retrotransposon Copia-like N-terminal domain-containing protein</fullName>
    </recommendedName>
</protein>
<evidence type="ECO:0000259" key="2">
    <source>
        <dbReference type="Pfam" id="PF14244"/>
    </source>
</evidence>
<dbReference type="EnsemblPlants" id="evm.model.09.672">
    <property type="protein sequence ID" value="cds.evm.model.09.672"/>
    <property type="gene ID" value="evm.TU.09.672"/>
</dbReference>
<keyword evidence="4" id="KW-1185">Reference proteome</keyword>
<reference evidence="3" key="2">
    <citation type="submission" date="2021-03" db="UniProtKB">
        <authorList>
            <consortium name="EnsemblPlants"/>
        </authorList>
    </citation>
    <scope>IDENTIFICATION</scope>
</reference>
<accession>A0A803QH02</accession>
<organism evidence="3 4">
    <name type="scientific">Cannabis sativa</name>
    <name type="common">Hemp</name>
    <name type="synonym">Marijuana</name>
    <dbReference type="NCBI Taxonomy" id="3483"/>
    <lineage>
        <taxon>Eukaryota</taxon>
        <taxon>Viridiplantae</taxon>
        <taxon>Streptophyta</taxon>
        <taxon>Embryophyta</taxon>
        <taxon>Tracheophyta</taxon>
        <taxon>Spermatophyta</taxon>
        <taxon>Magnoliopsida</taxon>
        <taxon>eudicotyledons</taxon>
        <taxon>Gunneridae</taxon>
        <taxon>Pentapetalae</taxon>
        <taxon>rosids</taxon>
        <taxon>fabids</taxon>
        <taxon>Rosales</taxon>
        <taxon>Cannabaceae</taxon>
        <taxon>Cannabis</taxon>
    </lineage>
</organism>
<sequence>MSFSPKILYPWLLHDKIRLSGLNLRVFSTNLDHQSPEDDNTTTAPSRRSHSSLDHLVNDDVFSPFFLSDGDHRGLVLVSTILNGTNYQSWKHDITMALAAKNKTAFKMDVSLFQMLVILFLLLGFTVIT</sequence>
<feature type="transmembrane region" description="Helical" evidence="1">
    <location>
        <begin position="110"/>
        <end position="128"/>
    </location>
</feature>
<name>A0A803QH02_CANSA</name>
<dbReference type="InterPro" id="IPR029472">
    <property type="entry name" value="Copia-like_N"/>
</dbReference>
<proteinExistence type="predicted"/>
<evidence type="ECO:0000256" key="1">
    <source>
        <dbReference type="SAM" id="Phobius"/>
    </source>
</evidence>
<dbReference type="EMBL" id="UZAU01000729">
    <property type="status" value="NOT_ANNOTATED_CDS"/>
    <property type="molecule type" value="Genomic_DNA"/>
</dbReference>
<evidence type="ECO:0000313" key="4">
    <source>
        <dbReference type="Proteomes" id="UP000596661"/>
    </source>
</evidence>
<dbReference type="Proteomes" id="UP000596661">
    <property type="component" value="Chromosome 9"/>
</dbReference>
<dbReference type="Gramene" id="evm.model.09.672">
    <property type="protein sequence ID" value="cds.evm.model.09.672"/>
    <property type="gene ID" value="evm.TU.09.672"/>
</dbReference>
<evidence type="ECO:0000313" key="3">
    <source>
        <dbReference type="EnsemblPlants" id="cds.evm.model.09.672"/>
    </source>
</evidence>
<reference evidence="3" key="1">
    <citation type="submission" date="2018-11" db="EMBL/GenBank/DDBJ databases">
        <authorList>
            <person name="Grassa J C."/>
        </authorList>
    </citation>
    <scope>NUCLEOTIDE SEQUENCE [LARGE SCALE GENOMIC DNA]</scope>
</reference>
<dbReference type="Pfam" id="PF14244">
    <property type="entry name" value="Retrotran_gag_3"/>
    <property type="match status" value="1"/>
</dbReference>
<keyword evidence="1" id="KW-0472">Membrane</keyword>
<keyword evidence="1" id="KW-0812">Transmembrane</keyword>
<keyword evidence="1" id="KW-1133">Transmembrane helix</keyword>
<dbReference type="AlphaFoldDB" id="A0A803QH02"/>